<proteinExistence type="predicted"/>
<protein>
    <submittedName>
        <fullName evidence="2">GHKL domain-containing protein</fullName>
    </submittedName>
</protein>
<evidence type="ECO:0000256" key="1">
    <source>
        <dbReference type="SAM" id="Phobius"/>
    </source>
</evidence>
<evidence type="ECO:0000313" key="2">
    <source>
        <dbReference type="EMBL" id="HIS92605.1"/>
    </source>
</evidence>
<sequence length="384" mass="42680">MFLLAAFALDAWRGRWNWAALCAALFLLLWMAGLLADTSFFLQYHAARRDIAAYLCRCLALSALLMFLASQARRLRALPWTLAALSMAASVLTLCMDLSHERYTDDWSIFLRDVPFQITGFAGLFAALLCAWLLWRKEGRFYRWFAPLSTIGLGSLLCEALFEKNEMLEKLQSAFAGQSFTYFLWPLTSIVVGAAAVSAIAGLAGQELERRMEAQQMAERNAMAVASYESLRAQHEQVMMLRHDMNRHLHVLRQLSQESAVQAYLDELTGQNEKIPAILHSGNPMIDIILNGRLFAAEDAGIRVEILSAQAPETLPLSEAGLCSLMLNLVDNAIAAASGCDSAQRRIRLDLRVKDGFFVFACEIPAARQSMRTARMGAAWGGKS</sequence>
<feature type="transmembrane region" description="Helical" evidence="1">
    <location>
        <begin position="77"/>
        <end position="94"/>
    </location>
</feature>
<keyword evidence="1" id="KW-0812">Transmembrane</keyword>
<name>A0A9D1K619_9FIRM</name>
<evidence type="ECO:0000313" key="3">
    <source>
        <dbReference type="Proteomes" id="UP000824140"/>
    </source>
</evidence>
<dbReference type="Proteomes" id="UP000824140">
    <property type="component" value="Unassembled WGS sequence"/>
</dbReference>
<gene>
    <name evidence="2" type="ORF">IAA84_06255</name>
</gene>
<feature type="transmembrane region" description="Helical" evidence="1">
    <location>
        <begin position="142"/>
        <end position="162"/>
    </location>
</feature>
<feature type="transmembrane region" description="Helical" evidence="1">
    <location>
        <begin position="114"/>
        <end position="135"/>
    </location>
</feature>
<comment type="caution">
    <text evidence="2">The sequence shown here is derived from an EMBL/GenBank/DDBJ whole genome shotgun (WGS) entry which is preliminary data.</text>
</comment>
<reference evidence="2" key="2">
    <citation type="journal article" date="2021" name="PeerJ">
        <title>Extensive microbial diversity within the chicken gut microbiome revealed by metagenomics and culture.</title>
        <authorList>
            <person name="Gilroy R."/>
            <person name="Ravi A."/>
            <person name="Getino M."/>
            <person name="Pursley I."/>
            <person name="Horton D.L."/>
            <person name="Alikhan N.F."/>
            <person name="Baker D."/>
            <person name="Gharbi K."/>
            <person name="Hall N."/>
            <person name="Watson M."/>
            <person name="Adriaenssens E.M."/>
            <person name="Foster-Nyarko E."/>
            <person name="Jarju S."/>
            <person name="Secka A."/>
            <person name="Antonio M."/>
            <person name="Oren A."/>
            <person name="Chaudhuri R.R."/>
            <person name="La Ragione R."/>
            <person name="Hildebrand F."/>
            <person name="Pallen M.J."/>
        </authorList>
    </citation>
    <scope>NUCLEOTIDE SEQUENCE</scope>
    <source>
        <strain evidence="2">13766</strain>
    </source>
</reference>
<dbReference type="AlphaFoldDB" id="A0A9D1K619"/>
<accession>A0A9D1K619</accession>
<dbReference type="Gene3D" id="3.30.565.10">
    <property type="entry name" value="Histidine kinase-like ATPase, C-terminal domain"/>
    <property type="match status" value="1"/>
</dbReference>
<organism evidence="2 3">
    <name type="scientific">Candidatus Alectryocaccomicrobium excrementavium</name>
    <dbReference type="NCBI Taxonomy" id="2840668"/>
    <lineage>
        <taxon>Bacteria</taxon>
        <taxon>Bacillati</taxon>
        <taxon>Bacillota</taxon>
        <taxon>Clostridia</taxon>
        <taxon>Candidatus Alectryocaccomicrobium</taxon>
    </lineage>
</organism>
<keyword evidence="1" id="KW-0472">Membrane</keyword>
<dbReference type="EMBL" id="DVJN01000123">
    <property type="protein sequence ID" value="HIS92605.1"/>
    <property type="molecule type" value="Genomic_DNA"/>
</dbReference>
<feature type="transmembrane region" description="Helical" evidence="1">
    <location>
        <begin position="182"/>
        <end position="204"/>
    </location>
</feature>
<reference evidence="2" key="1">
    <citation type="submission" date="2020-10" db="EMBL/GenBank/DDBJ databases">
        <authorList>
            <person name="Gilroy R."/>
        </authorList>
    </citation>
    <scope>NUCLEOTIDE SEQUENCE</scope>
    <source>
        <strain evidence="2">13766</strain>
    </source>
</reference>
<dbReference type="InterPro" id="IPR036890">
    <property type="entry name" value="HATPase_C_sf"/>
</dbReference>
<feature type="transmembrane region" description="Helical" evidence="1">
    <location>
        <begin position="52"/>
        <end position="70"/>
    </location>
</feature>
<keyword evidence="1" id="KW-1133">Transmembrane helix</keyword>